<dbReference type="Proteomes" id="UP000031408">
    <property type="component" value="Unassembled WGS sequence"/>
</dbReference>
<comment type="caution">
    <text evidence="7">The sequence shown here is derived from an EMBL/GenBank/DDBJ whole genome shotgun (WGS) entry which is preliminary data.</text>
</comment>
<accession>A0A0C1L5Z7</accession>
<evidence type="ECO:0000256" key="1">
    <source>
        <dbReference type="ARBA" id="ARBA00009054"/>
    </source>
</evidence>
<dbReference type="InterPro" id="IPR000740">
    <property type="entry name" value="GrpE"/>
</dbReference>
<dbReference type="PANTHER" id="PTHR21237">
    <property type="entry name" value="GRPE PROTEIN"/>
    <property type="match status" value="1"/>
</dbReference>
<evidence type="ECO:0000256" key="5">
    <source>
        <dbReference type="RuleBase" id="RU004478"/>
    </source>
</evidence>
<feature type="region of interest" description="Disordered" evidence="6">
    <location>
        <begin position="1"/>
        <end position="33"/>
    </location>
</feature>
<sequence>MEEKDIKVTGEMDINSDSDVPGTTHLKDPVEGNTEIEKLEADVAETRDKYLRLVAEFDNFRKRTSKEKLELIQTAGKEVISALLEVLDDADRAQKQLETATDISNAREGLKLVFNKLRTILQAKGLKPMESIGSDFDPDKHEAITEIPAPSENLKGKVLDEVEKGYYLNDKIIRFAKVVVGK</sequence>
<keyword evidence="8" id="KW-1185">Reference proteome</keyword>
<dbReference type="GO" id="GO:0042803">
    <property type="term" value="F:protein homodimerization activity"/>
    <property type="evidence" value="ECO:0007669"/>
    <property type="project" value="InterPro"/>
</dbReference>
<dbReference type="OrthoDB" id="9812586at2"/>
<organism evidence="7 8">
    <name type="scientific">Flavihumibacter solisilvae</name>
    <dbReference type="NCBI Taxonomy" id="1349421"/>
    <lineage>
        <taxon>Bacteria</taxon>
        <taxon>Pseudomonadati</taxon>
        <taxon>Bacteroidota</taxon>
        <taxon>Chitinophagia</taxon>
        <taxon>Chitinophagales</taxon>
        <taxon>Chitinophagaceae</taxon>
        <taxon>Flavihumibacter</taxon>
    </lineage>
</organism>
<comment type="subunit">
    <text evidence="3">Homodimer.</text>
</comment>
<dbReference type="Pfam" id="PF01025">
    <property type="entry name" value="GrpE"/>
    <property type="match status" value="1"/>
</dbReference>
<comment type="similarity">
    <text evidence="1 3 5">Belongs to the GrpE family.</text>
</comment>
<keyword evidence="3 4" id="KW-0346">Stress response</keyword>
<dbReference type="AlphaFoldDB" id="A0A0C1L5Z7"/>
<dbReference type="PANTHER" id="PTHR21237:SF23">
    <property type="entry name" value="GRPE PROTEIN HOMOLOG, MITOCHONDRIAL"/>
    <property type="match status" value="1"/>
</dbReference>
<dbReference type="SUPFAM" id="SSF58014">
    <property type="entry name" value="Coiled-coil domain of nucleotide exchange factor GrpE"/>
    <property type="match status" value="1"/>
</dbReference>
<comment type="subcellular location">
    <subcellularLocation>
        <location evidence="3">Cytoplasm</location>
    </subcellularLocation>
</comment>
<keyword evidence="3" id="KW-0963">Cytoplasm</keyword>
<dbReference type="Gene3D" id="3.90.20.20">
    <property type="match status" value="1"/>
</dbReference>
<dbReference type="STRING" id="1349421.OI18_04530"/>
<dbReference type="GO" id="GO:0006457">
    <property type="term" value="P:protein folding"/>
    <property type="evidence" value="ECO:0007669"/>
    <property type="project" value="InterPro"/>
</dbReference>
<dbReference type="SUPFAM" id="SSF51064">
    <property type="entry name" value="Head domain of nucleotide exchange factor GrpE"/>
    <property type="match status" value="1"/>
</dbReference>
<dbReference type="GO" id="GO:0051082">
    <property type="term" value="F:unfolded protein binding"/>
    <property type="evidence" value="ECO:0007669"/>
    <property type="project" value="TreeGrafter"/>
</dbReference>
<dbReference type="GO" id="GO:0051087">
    <property type="term" value="F:protein-folding chaperone binding"/>
    <property type="evidence" value="ECO:0007669"/>
    <property type="project" value="InterPro"/>
</dbReference>
<dbReference type="Gene3D" id="2.30.22.10">
    <property type="entry name" value="Head domain of nucleotide exchange factor GrpE"/>
    <property type="match status" value="1"/>
</dbReference>
<protein>
    <recommendedName>
        <fullName evidence="3 4">Protein GrpE</fullName>
    </recommendedName>
    <alternativeName>
        <fullName evidence="3">HSP-70 cofactor</fullName>
    </alternativeName>
</protein>
<evidence type="ECO:0000256" key="3">
    <source>
        <dbReference type="HAMAP-Rule" id="MF_01151"/>
    </source>
</evidence>
<dbReference type="InterPro" id="IPR009012">
    <property type="entry name" value="GrpE_head"/>
</dbReference>
<dbReference type="HAMAP" id="MF_01151">
    <property type="entry name" value="GrpE"/>
    <property type="match status" value="1"/>
</dbReference>
<dbReference type="RefSeq" id="WP_039137573.1">
    <property type="nucleotide sequence ID" value="NZ_JSVC01000005.1"/>
</dbReference>
<proteinExistence type="inferred from homology"/>
<dbReference type="CDD" id="cd00446">
    <property type="entry name" value="GrpE"/>
    <property type="match status" value="1"/>
</dbReference>
<dbReference type="PRINTS" id="PR00773">
    <property type="entry name" value="GRPEPROTEIN"/>
</dbReference>
<gene>
    <name evidence="3" type="primary">grpE</name>
    <name evidence="7" type="ORF">OI18_04530</name>
</gene>
<evidence type="ECO:0000313" key="8">
    <source>
        <dbReference type="Proteomes" id="UP000031408"/>
    </source>
</evidence>
<comment type="function">
    <text evidence="3 4">Participates actively in the response to hyperosmotic and heat shock by preventing the aggregation of stress-denatured proteins, in association with DnaK and GrpE. It is the nucleotide exchange factor for DnaK and may function as a thermosensor. Unfolded proteins bind initially to DnaJ; upon interaction with the DnaJ-bound protein, DnaK hydrolyzes its bound ATP, resulting in the formation of a stable complex. GrpE releases ADP from DnaK; ATP binding to DnaK triggers the release of the substrate protein, thus completing the reaction cycle. Several rounds of ATP-dependent interactions between DnaJ, DnaK and GrpE are required for fully efficient folding.</text>
</comment>
<evidence type="ECO:0000256" key="4">
    <source>
        <dbReference type="RuleBase" id="RU000639"/>
    </source>
</evidence>
<reference evidence="7 8" key="1">
    <citation type="submission" date="2014-11" db="EMBL/GenBank/DDBJ databases">
        <title>Genome sequence of Flavihumibacter solisilvae 3-3.</title>
        <authorList>
            <person name="Zhou G."/>
            <person name="Li M."/>
            <person name="Wang G."/>
        </authorList>
    </citation>
    <scope>NUCLEOTIDE SEQUENCE [LARGE SCALE GENOMIC DNA]</scope>
    <source>
        <strain evidence="7 8">3-3</strain>
    </source>
</reference>
<dbReference type="GO" id="GO:0000774">
    <property type="term" value="F:adenyl-nucleotide exchange factor activity"/>
    <property type="evidence" value="ECO:0007669"/>
    <property type="project" value="InterPro"/>
</dbReference>
<name>A0A0C1L5Z7_9BACT</name>
<dbReference type="InterPro" id="IPR013805">
    <property type="entry name" value="GrpE_CC"/>
</dbReference>
<dbReference type="GO" id="GO:0005737">
    <property type="term" value="C:cytoplasm"/>
    <property type="evidence" value="ECO:0007669"/>
    <property type="project" value="UniProtKB-SubCell"/>
</dbReference>
<keyword evidence="2 3" id="KW-0143">Chaperone</keyword>
<evidence type="ECO:0000313" key="7">
    <source>
        <dbReference type="EMBL" id="KIC95537.1"/>
    </source>
</evidence>
<dbReference type="EMBL" id="JSVC01000005">
    <property type="protein sequence ID" value="KIC95537.1"/>
    <property type="molecule type" value="Genomic_DNA"/>
</dbReference>
<evidence type="ECO:0000256" key="2">
    <source>
        <dbReference type="ARBA" id="ARBA00023186"/>
    </source>
</evidence>
<evidence type="ECO:0000256" key="6">
    <source>
        <dbReference type="SAM" id="MobiDB-lite"/>
    </source>
</evidence>
<dbReference type="PROSITE" id="PS01071">
    <property type="entry name" value="GRPE"/>
    <property type="match status" value="1"/>
</dbReference>
<feature type="compositionally biased region" description="Basic and acidic residues" evidence="6">
    <location>
        <begin position="1"/>
        <end position="10"/>
    </location>
</feature>